<reference evidence="2" key="1">
    <citation type="submission" date="2022-12" db="EMBL/GenBank/DDBJ databases">
        <title>Vibrio parahaemolyticus become highly virulent by producing novel Tc toxins.</title>
        <authorList>
            <person name="Yang F."/>
            <person name="You Y."/>
            <person name="Lai Q."/>
            <person name="Xu L."/>
            <person name="Li F."/>
        </authorList>
    </citation>
    <scope>NUCLEOTIDE SEQUENCE</scope>
    <source>
        <strain evidence="2">Vp-HL-202005</strain>
    </source>
</reference>
<proteinExistence type="predicted"/>
<dbReference type="CDD" id="cd00267">
    <property type="entry name" value="ABC_ATPase"/>
    <property type="match status" value="1"/>
</dbReference>
<name>A0AA47JHR9_VIBPH</name>
<dbReference type="SUPFAM" id="SSF52540">
    <property type="entry name" value="P-loop containing nucleoside triphosphate hydrolases"/>
    <property type="match status" value="1"/>
</dbReference>
<dbReference type="PANTHER" id="PTHR43581:SF2">
    <property type="entry name" value="EXCINUCLEASE ATPASE SUBUNIT"/>
    <property type="match status" value="1"/>
</dbReference>
<evidence type="ECO:0000313" key="2">
    <source>
        <dbReference type="EMBL" id="WAT91051.1"/>
    </source>
</evidence>
<protein>
    <submittedName>
        <fullName evidence="2">ATP-binding cassette domain-containing protein</fullName>
    </submittedName>
</protein>
<dbReference type="PANTHER" id="PTHR43581">
    <property type="entry name" value="ATP/GTP PHOSPHATASE"/>
    <property type="match status" value="1"/>
</dbReference>
<dbReference type="InterPro" id="IPR027417">
    <property type="entry name" value="P-loop_NTPase"/>
</dbReference>
<dbReference type="InterPro" id="IPR003593">
    <property type="entry name" value="AAA+_ATPase"/>
</dbReference>
<accession>A0AA47JHR9</accession>
<keyword evidence="2" id="KW-0547">Nucleotide-binding</keyword>
<dbReference type="RefSeq" id="WP_140275768.1">
    <property type="nucleotide sequence ID" value="NZ_CP114194.1"/>
</dbReference>
<evidence type="ECO:0000313" key="3">
    <source>
        <dbReference type="Proteomes" id="UP001156560"/>
    </source>
</evidence>
<dbReference type="GO" id="GO:0005524">
    <property type="term" value="F:ATP binding"/>
    <property type="evidence" value="ECO:0007669"/>
    <property type="project" value="UniProtKB-KW"/>
</dbReference>
<gene>
    <name evidence="2" type="ORF">O1Q84_04320</name>
</gene>
<dbReference type="Gene3D" id="3.40.50.300">
    <property type="entry name" value="P-loop containing nucleotide triphosphate hydrolases"/>
    <property type="match status" value="1"/>
</dbReference>
<sequence length="457" mass="53948">MKFSLTLNNVQHIKRLQFDIDSETGKMLCLVGKNSAGKTTLLRSIRNIYLSNTFVETAAPYIFNSDSSIEYIFDDDLYEYKYNVKLSTLDSRQVIPNEIKDLFLVELPIPHGNRFNQFLRLVELDEQIRNKIALGDYQEPNDLIIFLRKIYEDNRFEHLKEVRIGKLKYYFILRDENERFYIREDYLSSGEYFVINLYRNIKSGKRIIFIDEIDISLDSIAQVNLLKALREICIQQNIFIVFTTHSLALMKTVEPQELFYIELDEETREVSIENRSYNFIKSLLYRFVGYDKYLLTEDECLEKYLHYILSKSEDSFYKYHVIYIGGGSQVVDLLVRNAKSQFLSSNDDVLAVLDGDQKKERYHQGCNNILFLPFSNIEMEILERYENGCDLLPAGVEIDGNKRSKRAKNLVWKLTKKHGEEQLMTMDDIYAYLEIFYEEELKALETRVLSFLSYDVC</sequence>
<dbReference type="Proteomes" id="UP001156560">
    <property type="component" value="Chromosome 1"/>
</dbReference>
<dbReference type="SMART" id="SM00382">
    <property type="entry name" value="AAA"/>
    <property type="match status" value="1"/>
</dbReference>
<evidence type="ECO:0000259" key="1">
    <source>
        <dbReference type="SMART" id="SM00382"/>
    </source>
</evidence>
<organism evidence="2 3">
    <name type="scientific">Vibrio parahaemolyticus</name>
    <dbReference type="NCBI Taxonomy" id="670"/>
    <lineage>
        <taxon>Bacteria</taxon>
        <taxon>Pseudomonadati</taxon>
        <taxon>Pseudomonadota</taxon>
        <taxon>Gammaproteobacteria</taxon>
        <taxon>Vibrionales</taxon>
        <taxon>Vibrionaceae</taxon>
        <taxon>Vibrio</taxon>
    </lineage>
</organism>
<dbReference type="EMBL" id="CP114194">
    <property type="protein sequence ID" value="WAT91051.1"/>
    <property type="molecule type" value="Genomic_DNA"/>
</dbReference>
<dbReference type="AlphaFoldDB" id="A0AA47JHR9"/>
<dbReference type="InterPro" id="IPR051396">
    <property type="entry name" value="Bact_Antivir_Def_Nuclease"/>
</dbReference>
<keyword evidence="2" id="KW-0067">ATP-binding</keyword>
<feature type="domain" description="AAA+ ATPase" evidence="1">
    <location>
        <begin position="24"/>
        <end position="265"/>
    </location>
</feature>